<dbReference type="InterPro" id="IPR002871">
    <property type="entry name" value="NIF_FeS_clus_asmbl_NifU_N"/>
</dbReference>
<dbReference type="SUPFAM" id="SSF82649">
    <property type="entry name" value="SufE/NifU"/>
    <property type="match status" value="1"/>
</dbReference>
<dbReference type="CDD" id="cd06664">
    <property type="entry name" value="IscU_like"/>
    <property type="match status" value="1"/>
</dbReference>
<organism evidence="2 3">
    <name type="scientific">Thermosipho affectus</name>
    <dbReference type="NCBI Taxonomy" id="660294"/>
    <lineage>
        <taxon>Bacteria</taxon>
        <taxon>Thermotogati</taxon>
        <taxon>Thermotogota</taxon>
        <taxon>Thermotogae</taxon>
        <taxon>Thermotogales</taxon>
        <taxon>Fervidobacteriaceae</taxon>
        <taxon>Thermosipho</taxon>
    </lineage>
</organism>
<name>A0ABX3IJ94_9BACT</name>
<proteinExistence type="predicted"/>
<evidence type="ECO:0000259" key="1">
    <source>
        <dbReference type="Pfam" id="PF01592"/>
    </source>
</evidence>
<sequence>MYSELIMDYSKLKKYKGKLKDADVVEEGKNLSCGDEITLYLKFENGKIVDGKFEGIGCAISQASANIMLESVIGKDKDEALDILKNVYAMVKGEDFEKEKLGIVKELEDIRNYPMRIKCFLLSWKTLELALKKQV</sequence>
<accession>A0ABX3IJ94</accession>
<comment type="caution">
    <text evidence="2">The sequence shown here is derived from an EMBL/GenBank/DDBJ whole genome shotgun (WGS) entry which is preliminary data.</text>
</comment>
<dbReference type="Gene3D" id="3.90.1010.10">
    <property type="match status" value="1"/>
</dbReference>
<dbReference type="RefSeq" id="WP_075665289.1">
    <property type="nucleotide sequence ID" value="NZ_LBFC01000005.1"/>
</dbReference>
<evidence type="ECO:0000313" key="3">
    <source>
        <dbReference type="Proteomes" id="UP000242616"/>
    </source>
</evidence>
<dbReference type="PANTHER" id="PTHR10093">
    <property type="entry name" value="IRON-SULFUR CLUSTER ASSEMBLY ENZYME NIFU HOMOLOG"/>
    <property type="match status" value="1"/>
</dbReference>
<dbReference type="Proteomes" id="UP000242616">
    <property type="component" value="Unassembled WGS sequence"/>
</dbReference>
<reference evidence="2 3" key="1">
    <citation type="submission" date="2015-06" db="EMBL/GenBank/DDBJ databases">
        <title>Genome sequencing of Thermotogales isolates from hydrothermal vents.</title>
        <authorList>
            <person name="Haverkamp T.H."/>
            <person name="Kublanov I.V."/>
            <person name="Nesbo C.L."/>
        </authorList>
    </citation>
    <scope>NUCLEOTIDE SEQUENCE [LARGE SCALE GENOMIC DNA]</scope>
    <source>
        <strain evidence="3">ik275mar</strain>
    </source>
</reference>
<dbReference type="EMBL" id="LBFC01000005">
    <property type="protein sequence ID" value="ONN27887.1"/>
    <property type="molecule type" value="Genomic_DNA"/>
</dbReference>
<keyword evidence="3" id="KW-1185">Reference proteome</keyword>
<dbReference type="NCBIfam" id="TIGR01994">
    <property type="entry name" value="SUF_scaf_2"/>
    <property type="match status" value="1"/>
</dbReference>
<feature type="domain" description="NIF system FeS cluster assembly NifU N-terminal" evidence="1">
    <location>
        <begin position="1"/>
        <end position="116"/>
    </location>
</feature>
<evidence type="ECO:0000313" key="2">
    <source>
        <dbReference type="EMBL" id="ONN27887.1"/>
    </source>
</evidence>
<dbReference type="Pfam" id="PF01592">
    <property type="entry name" value="NifU_N"/>
    <property type="match status" value="1"/>
</dbReference>
<gene>
    <name evidence="2" type="ORF">XJ44_01365</name>
</gene>
<protein>
    <submittedName>
        <fullName evidence="2">Nitrogen fixation protein NifU</fullName>
    </submittedName>
</protein>